<evidence type="ECO:0000313" key="2">
    <source>
        <dbReference type="EMBL" id="MDL2407331.1"/>
    </source>
</evidence>
<keyword evidence="3" id="KW-1185">Reference proteome</keyword>
<dbReference type="InterPro" id="IPR002716">
    <property type="entry name" value="PIN_dom"/>
</dbReference>
<dbReference type="Proteomes" id="UP001172630">
    <property type="component" value="Unassembled WGS sequence"/>
</dbReference>
<dbReference type="RefSeq" id="WP_285880585.1">
    <property type="nucleotide sequence ID" value="NZ_JARFYN010000020.1"/>
</dbReference>
<dbReference type="PANTHER" id="PTHR34610:SF4">
    <property type="entry name" value="SLL8027 PROTEIN"/>
    <property type="match status" value="1"/>
</dbReference>
<dbReference type="InterPro" id="IPR002850">
    <property type="entry name" value="PIN_toxin-like"/>
</dbReference>
<accession>A0ABT7KFD8</accession>
<proteinExistence type="predicted"/>
<evidence type="ECO:0000313" key="3">
    <source>
        <dbReference type="Proteomes" id="UP001172630"/>
    </source>
</evidence>
<gene>
    <name evidence="2" type="ORF">PY650_16995</name>
</gene>
<dbReference type="Pfam" id="PF13470">
    <property type="entry name" value="PIN_3"/>
    <property type="match status" value="1"/>
</dbReference>
<evidence type="ECO:0000259" key="1">
    <source>
        <dbReference type="Pfam" id="PF13470"/>
    </source>
</evidence>
<protein>
    <submittedName>
        <fullName evidence="2">PIN domain-containing protein</fullName>
    </submittedName>
</protein>
<name>A0ABT7KFD8_9HYPH</name>
<comment type="caution">
    <text evidence="2">The sequence shown here is derived from an EMBL/GenBank/DDBJ whole genome shotgun (WGS) entry which is preliminary data.</text>
</comment>
<dbReference type="EMBL" id="JARFYN010000020">
    <property type="protein sequence ID" value="MDL2407331.1"/>
    <property type="molecule type" value="Genomic_DNA"/>
</dbReference>
<sequence>MDRPVRVLLDVNVFVGNIMAHDRGHKGTATQTLVSMVSSQKWGIDDRAQLVISFEMIETLETVLRRLQFTEDRIKAYTSSIIDIMKYGPDSLDPYLILGGEERFAMSDAEDAGVLATAFGAKADILVTDNLRDFATKDVSVVDTQVVNTTHSGQRTLQALRYEIGSADLIVAHPFDVMQWMRSGYDFTPATLWNSIHQPGNEPGL</sequence>
<feature type="domain" description="PIN" evidence="1">
    <location>
        <begin position="6"/>
        <end position="131"/>
    </location>
</feature>
<organism evidence="2 3">
    <name type="scientific">Rhizobium calliandrae</name>
    <dbReference type="NCBI Taxonomy" id="1312182"/>
    <lineage>
        <taxon>Bacteria</taxon>
        <taxon>Pseudomonadati</taxon>
        <taxon>Pseudomonadota</taxon>
        <taxon>Alphaproteobacteria</taxon>
        <taxon>Hyphomicrobiales</taxon>
        <taxon>Rhizobiaceae</taxon>
        <taxon>Rhizobium/Agrobacterium group</taxon>
        <taxon>Rhizobium</taxon>
    </lineage>
</organism>
<dbReference type="CDD" id="cd09854">
    <property type="entry name" value="PIN_VapC-like"/>
    <property type="match status" value="1"/>
</dbReference>
<reference evidence="2" key="1">
    <citation type="submission" date="2023-06" db="EMBL/GenBank/DDBJ databases">
        <title>Phylogenetic Diversity of Rhizobium strains.</title>
        <authorList>
            <person name="Moura F.T."/>
            <person name="Helene L.C.F."/>
            <person name="Hungria M."/>
        </authorList>
    </citation>
    <scope>NUCLEOTIDE SEQUENCE</scope>
    <source>
        <strain evidence="2">CCGE524</strain>
    </source>
</reference>
<dbReference type="PANTHER" id="PTHR34610">
    <property type="entry name" value="SSL7007 PROTEIN"/>
    <property type="match status" value="1"/>
</dbReference>